<proteinExistence type="inferred from homology"/>
<dbReference type="PROSITE" id="PS50968">
    <property type="entry name" value="BIOTINYL_LIPOYL"/>
    <property type="match status" value="1"/>
</dbReference>
<gene>
    <name evidence="3" type="primary">gcvH</name>
    <name evidence="7" type="ORF">A2W05_05290</name>
</gene>
<dbReference type="InterPro" id="IPR017453">
    <property type="entry name" value="GCV_H_sub"/>
</dbReference>
<dbReference type="GO" id="GO:0019464">
    <property type="term" value="P:glycine decarboxylation via glycine cleavage system"/>
    <property type="evidence" value="ECO:0007669"/>
    <property type="project" value="UniProtKB-UniRule"/>
</dbReference>
<dbReference type="InterPro" id="IPR002930">
    <property type="entry name" value="GCV_H"/>
</dbReference>
<dbReference type="PANTHER" id="PTHR11715">
    <property type="entry name" value="GLYCINE CLEAVAGE SYSTEM H PROTEIN"/>
    <property type="match status" value="1"/>
</dbReference>
<reference evidence="7 8" key="1">
    <citation type="journal article" date="2016" name="Nat. Commun.">
        <title>Thousands of microbial genomes shed light on interconnected biogeochemical processes in an aquifer system.</title>
        <authorList>
            <person name="Anantharaman K."/>
            <person name="Brown C.T."/>
            <person name="Hug L.A."/>
            <person name="Sharon I."/>
            <person name="Castelle C.J."/>
            <person name="Probst A.J."/>
            <person name="Thomas B.C."/>
            <person name="Singh A."/>
            <person name="Wilkins M.J."/>
            <person name="Karaoz U."/>
            <person name="Brodie E.L."/>
            <person name="Williams K.H."/>
            <person name="Hubbard S.S."/>
            <person name="Banfield J.F."/>
        </authorList>
    </citation>
    <scope>NUCLEOTIDE SEQUENCE [LARGE SCALE GENOMIC DNA]</scope>
</reference>
<dbReference type="Proteomes" id="UP000178797">
    <property type="component" value="Unassembled WGS sequence"/>
</dbReference>
<dbReference type="AlphaFoldDB" id="A0A1F7RRR3"/>
<dbReference type="HAMAP" id="MF_00272">
    <property type="entry name" value="GcvH"/>
    <property type="match status" value="1"/>
</dbReference>
<dbReference type="CDD" id="cd06848">
    <property type="entry name" value="GCS_H"/>
    <property type="match status" value="1"/>
</dbReference>
<evidence type="ECO:0000313" key="7">
    <source>
        <dbReference type="EMBL" id="OGL44235.1"/>
    </source>
</evidence>
<evidence type="ECO:0000256" key="5">
    <source>
        <dbReference type="SAM" id="MobiDB-lite"/>
    </source>
</evidence>
<dbReference type="NCBIfam" id="TIGR00527">
    <property type="entry name" value="gcvH"/>
    <property type="match status" value="1"/>
</dbReference>
<evidence type="ECO:0000256" key="2">
    <source>
        <dbReference type="ARBA" id="ARBA00022823"/>
    </source>
</evidence>
<dbReference type="InterPro" id="IPR033753">
    <property type="entry name" value="GCV_H/Fam206"/>
</dbReference>
<comment type="subunit">
    <text evidence="3">The glycine cleavage system is composed of four proteins: P, T, L and H.</text>
</comment>
<evidence type="ECO:0000256" key="4">
    <source>
        <dbReference type="PIRSR" id="PIRSR617453-50"/>
    </source>
</evidence>
<dbReference type="InterPro" id="IPR011053">
    <property type="entry name" value="Single_hybrid_motif"/>
</dbReference>
<dbReference type="InterPro" id="IPR000089">
    <property type="entry name" value="Biotin_lipoyl"/>
</dbReference>
<sequence>MRPRDLKYSETHEWVKLVGKDVVVGITDYAVKQLSDLVHIELPKVGEKIEQGSSFGEIESVKTVAELIAPIGGKVIEVNKSVVDNIEILSDEPFEEGWLMKVKVGDMSELDTLMSSSEYADFIKLEKEDGEDGSSDDDVDEDDFV</sequence>
<dbReference type="SUPFAM" id="SSF51230">
    <property type="entry name" value="Single hybrid motif"/>
    <property type="match status" value="1"/>
</dbReference>
<feature type="domain" description="Lipoyl-binding" evidence="6">
    <location>
        <begin position="21"/>
        <end position="103"/>
    </location>
</feature>
<dbReference type="InterPro" id="IPR003016">
    <property type="entry name" value="2-oxoA_DH_lipoyl-BS"/>
</dbReference>
<evidence type="ECO:0000256" key="1">
    <source>
        <dbReference type="ARBA" id="ARBA00009249"/>
    </source>
</evidence>
<feature type="region of interest" description="Disordered" evidence="5">
    <location>
        <begin position="126"/>
        <end position="145"/>
    </location>
</feature>
<dbReference type="Gene3D" id="2.40.50.100">
    <property type="match status" value="1"/>
</dbReference>
<dbReference type="GO" id="GO:0005829">
    <property type="term" value="C:cytosol"/>
    <property type="evidence" value="ECO:0007669"/>
    <property type="project" value="TreeGrafter"/>
</dbReference>
<feature type="compositionally biased region" description="Acidic residues" evidence="5">
    <location>
        <begin position="128"/>
        <end position="145"/>
    </location>
</feature>
<evidence type="ECO:0000259" key="6">
    <source>
        <dbReference type="PROSITE" id="PS50968"/>
    </source>
</evidence>
<accession>A0A1F7RRR3</accession>
<name>A0A1F7RRR3_9BACT</name>
<organism evidence="7 8">
    <name type="scientific">Candidatus Schekmanbacteria bacterium RBG_16_38_10</name>
    <dbReference type="NCBI Taxonomy" id="1817879"/>
    <lineage>
        <taxon>Bacteria</taxon>
        <taxon>Candidatus Schekmaniibacteriota</taxon>
    </lineage>
</organism>
<comment type="function">
    <text evidence="3">The glycine cleavage system catalyzes the degradation of glycine. The H protein shuttles the methylamine group of glycine from the P protein to the T protein.</text>
</comment>
<evidence type="ECO:0000256" key="3">
    <source>
        <dbReference type="HAMAP-Rule" id="MF_00272"/>
    </source>
</evidence>
<dbReference type="PROSITE" id="PS00189">
    <property type="entry name" value="LIPOYL"/>
    <property type="match status" value="1"/>
</dbReference>
<dbReference type="EMBL" id="MGDE01000191">
    <property type="protein sequence ID" value="OGL44235.1"/>
    <property type="molecule type" value="Genomic_DNA"/>
</dbReference>
<protein>
    <recommendedName>
        <fullName evidence="3">Glycine cleavage system H protein</fullName>
    </recommendedName>
</protein>
<comment type="cofactor">
    <cofactor evidence="3">
        <name>(R)-lipoate</name>
        <dbReference type="ChEBI" id="CHEBI:83088"/>
    </cofactor>
    <text evidence="3">Binds 1 lipoyl cofactor covalently.</text>
</comment>
<dbReference type="Pfam" id="PF01597">
    <property type="entry name" value="GCV_H"/>
    <property type="match status" value="1"/>
</dbReference>
<comment type="similarity">
    <text evidence="1 3">Belongs to the GcvH family.</text>
</comment>
<evidence type="ECO:0000313" key="8">
    <source>
        <dbReference type="Proteomes" id="UP000178797"/>
    </source>
</evidence>
<dbReference type="GO" id="GO:0005960">
    <property type="term" value="C:glycine cleavage complex"/>
    <property type="evidence" value="ECO:0007669"/>
    <property type="project" value="InterPro"/>
</dbReference>
<dbReference type="GO" id="GO:0009249">
    <property type="term" value="P:protein lipoylation"/>
    <property type="evidence" value="ECO:0007669"/>
    <property type="project" value="TreeGrafter"/>
</dbReference>
<feature type="modified residue" description="N6-lipoyllysine" evidence="3 4">
    <location>
        <position position="62"/>
    </location>
</feature>
<dbReference type="NCBIfam" id="NF002270">
    <property type="entry name" value="PRK01202.1"/>
    <property type="match status" value="1"/>
</dbReference>
<dbReference type="PANTHER" id="PTHR11715:SF3">
    <property type="entry name" value="GLYCINE CLEAVAGE SYSTEM H PROTEIN-RELATED"/>
    <property type="match status" value="1"/>
</dbReference>
<keyword evidence="2 3" id="KW-0450">Lipoyl</keyword>
<comment type="caution">
    <text evidence="7">The sequence shown here is derived from an EMBL/GenBank/DDBJ whole genome shotgun (WGS) entry which is preliminary data.</text>
</comment>